<protein>
    <submittedName>
        <fullName evidence="1">Uncharacterized protein</fullName>
    </submittedName>
</protein>
<accession>A0A1T4PMB5</accession>
<sequence length="128" mass="14156">MSEDPDGFRALREYRVTLPDGVIADIAFVLCDLAQDTSSSQFAREQKARAYGLISILGPVDAPEYPIIWLQHPDHIALTLSDEDADLSADLKLVITRYLPLFFAEVAPLAPELARLKLKPSVPEATIH</sequence>
<gene>
    <name evidence="1" type="ORF">SAMN02745126_02908</name>
</gene>
<name>A0A1T4PMB5_9HYPH</name>
<keyword evidence="2" id="KW-1185">Reference proteome</keyword>
<organism evidence="1 2">
    <name type="scientific">Enhydrobacter aerosaccus</name>
    <dbReference type="NCBI Taxonomy" id="225324"/>
    <lineage>
        <taxon>Bacteria</taxon>
        <taxon>Pseudomonadati</taxon>
        <taxon>Pseudomonadota</taxon>
        <taxon>Alphaproteobacteria</taxon>
        <taxon>Hyphomicrobiales</taxon>
        <taxon>Enhydrobacter</taxon>
    </lineage>
</organism>
<dbReference type="EMBL" id="FUWJ01000002">
    <property type="protein sequence ID" value="SJZ92734.1"/>
    <property type="molecule type" value="Genomic_DNA"/>
</dbReference>
<evidence type="ECO:0000313" key="2">
    <source>
        <dbReference type="Proteomes" id="UP000190092"/>
    </source>
</evidence>
<dbReference type="STRING" id="225324.SAMN02745126_02908"/>
<dbReference type="AlphaFoldDB" id="A0A1T4PMB5"/>
<dbReference type="RefSeq" id="WP_085934549.1">
    <property type="nucleotide sequence ID" value="NZ_FUWJ01000002.1"/>
</dbReference>
<dbReference type="Proteomes" id="UP000190092">
    <property type="component" value="Unassembled WGS sequence"/>
</dbReference>
<proteinExistence type="predicted"/>
<evidence type="ECO:0000313" key="1">
    <source>
        <dbReference type="EMBL" id="SJZ92734.1"/>
    </source>
</evidence>
<reference evidence="2" key="1">
    <citation type="submission" date="2017-02" db="EMBL/GenBank/DDBJ databases">
        <authorList>
            <person name="Varghese N."/>
            <person name="Submissions S."/>
        </authorList>
    </citation>
    <scope>NUCLEOTIDE SEQUENCE [LARGE SCALE GENOMIC DNA]</scope>
    <source>
        <strain evidence="2">ATCC 27094</strain>
    </source>
</reference>